<gene>
    <name evidence="9" type="ORF">GCM10025780_06790</name>
</gene>
<evidence type="ECO:0000256" key="7">
    <source>
        <dbReference type="SAM" id="Phobius"/>
    </source>
</evidence>
<feature type="compositionally biased region" description="Pro residues" evidence="6">
    <location>
        <begin position="1"/>
        <end position="10"/>
    </location>
</feature>
<evidence type="ECO:0000256" key="5">
    <source>
        <dbReference type="ARBA" id="ARBA00023136"/>
    </source>
</evidence>
<comment type="subcellular location">
    <subcellularLocation>
        <location evidence="1">Cell membrane</location>
        <topology evidence="1">Multi-pass membrane protein</topology>
    </subcellularLocation>
</comment>
<dbReference type="RefSeq" id="WP_345373198.1">
    <property type="nucleotide sequence ID" value="NZ_BAABLM010000001.1"/>
</dbReference>
<dbReference type="PANTHER" id="PTHR36115">
    <property type="entry name" value="PROLINE-RICH ANTIGEN HOMOLOG-RELATED"/>
    <property type="match status" value="1"/>
</dbReference>
<dbReference type="Proteomes" id="UP001501295">
    <property type="component" value="Unassembled WGS sequence"/>
</dbReference>
<dbReference type="PIRSF" id="PIRSF021697">
    <property type="entry name" value="UCP021697"/>
    <property type="match status" value="1"/>
</dbReference>
<dbReference type="InterPro" id="IPR051791">
    <property type="entry name" value="Pra-immunoreactive"/>
</dbReference>
<feature type="region of interest" description="Disordered" evidence="6">
    <location>
        <begin position="1"/>
        <end position="21"/>
    </location>
</feature>
<dbReference type="InterPro" id="IPR010432">
    <property type="entry name" value="RDD"/>
</dbReference>
<keyword evidence="2" id="KW-1003">Cell membrane</keyword>
<dbReference type="Pfam" id="PF06271">
    <property type="entry name" value="RDD"/>
    <property type="match status" value="1"/>
</dbReference>
<name>A0ABP8VMX3_9MICO</name>
<accession>A0ABP8VMX3</accession>
<feature type="transmembrane region" description="Helical" evidence="7">
    <location>
        <begin position="66"/>
        <end position="89"/>
    </location>
</feature>
<evidence type="ECO:0000256" key="2">
    <source>
        <dbReference type="ARBA" id="ARBA00022475"/>
    </source>
</evidence>
<dbReference type="EMBL" id="BAABLM010000001">
    <property type="protein sequence ID" value="GAA4667324.1"/>
    <property type="molecule type" value="Genomic_DNA"/>
</dbReference>
<keyword evidence="3 7" id="KW-0812">Transmembrane</keyword>
<evidence type="ECO:0000313" key="10">
    <source>
        <dbReference type="Proteomes" id="UP001501295"/>
    </source>
</evidence>
<keyword evidence="4 7" id="KW-1133">Transmembrane helix</keyword>
<keyword evidence="10" id="KW-1185">Reference proteome</keyword>
<evidence type="ECO:0000256" key="6">
    <source>
        <dbReference type="SAM" id="MobiDB-lite"/>
    </source>
</evidence>
<organism evidence="9 10">
    <name type="scientific">Frondihabitans cladoniiphilus</name>
    <dbReference type="NCBI Taxonomy" id="715785"/>
    <lineage>
        <taxon>Bacteria</taxon>
        <taxon>Bacillati</taxon>
        <taxon>Actinomycetota</taxon>
        <taxon>Actinomycetes</taxon>
        <taxon>Micrococcales</taxon>
        <taxon>Microbacteriaceae</taxon>
        <taxon>Frondihabitans</taxon>
    </lineage>
</organism>
<feature type="transmembrane region" description="Helical" evidence="7">
    <location>
        <begin position="101"/>
        <end position="122"/>
    </location>
</feature>
<evidence type="ECO:0000259" key="8">
    <source>
        <dbReference type="Pfam" id="PF06271"/>
    </source>
</evidence>
<dbReference type="InterPro" id="IPR016795">
    <property type="entry name" value="UCP021697"/>
</dbReference>
<feature type="transmembrane region" description="Helical" evidence="7">
    <location>
        <begin position="40"/>
        <end position="60"/>
    </location>
</feature>
<evidence type="ECO:0000256" key="4">
    <source>
        <dbReference type="ARBA" id="ARBA00022989"/>
    </source>
</evidence>
<evidence type="ECO:0000256" key="3">
    <source>
        <dbReference type="ARBA" id="ARBA00022692"/>
    </source>
</evidence>
<feature type="domain" description="RDD" evidence="8">
    <location>
        <begin position="62"/>
        <end position="134"/>
    </location>
</feature>
<evidence type="ECO:0000313" key="9">
    <source>
        <dbReference type="EMBL" id="GAA4667324.1"/>
    </source>
</evidence>
<evidence type="ECO:0000256" key="1">
    <source>
        <dbReference type="ARBA" id="ARBA00004651"/>
    </source>
</evidence>
<proteinExistence type="predicted"/>
<keyword evidence="5 7" id="KW-0472">Membrane</keyword>
<reference evidence="10" key="1">
    <citation type="journal article" date="2019" name="Int. J. Syst. Evol. Microbiol.">
        <title>The Global Catalogue of Microorganisms (GCM) 10K type strain sequencing project: providing services to taxonomists for standard genome sequencing and annotation.</title>
        <authorList>
            <consortium name="The Broad Institute Genomics Platform"/>
            <consortium name="The Broad Institute Genome Sequencing Center for Infectious Disease"/>
            <person name="Wu L."/>
            <person name="Ma J."/>
        </authorList>
    </citation>
    <scope>NUCLEOTIDE SEQUENCE [LARGE SCALE GENOMIC DNA]</scope>
    <source>
        <strain evidence="10">JCM 18956</strain>
    </source>
</reference>
<protein>
    <submittedName>
        <fullName evidence="9">RDD family protein</fullName>
    </submittedName>
</protein>
<sequence length="141" mass="15436">MPARPPYIPPEPKKGTPYPGYDLGLPEKGPRSLGRLGRRVLGLAIDWLIAVIISAAFFHYGGLATLIVFAVVQIVFLITLGGTPGHLILRMRVTPLAGGRLGWWRPIVRTVLICIVIPAVIYDQDQRGLHDRAVGTILVRV</sequence>
<dbReference type="PANTHER" id="PTHR36115:SF6">
    <property type="entry name" value="PROLINE-RICH ANTIGEN HOMOLOG"/>
    <property type="match status" value="1"/>
</dbReference>
<comment type="caution">
    <text evidence="9">The sequence shown here is derived from an EMBL/GenBank/DDBJ whole genome shotgun (WGS) entry which is preliminary data.</text>
</comment>